<keyword evidence="3" id="KW-0963">Cytoplasm</keyword>
<dbReference type="PANTHER" id="PTHR22611:SF9">
    <property type="entry name" value="PROTEIN NAKED CUTICLE"/>
    <property type="match status" value="1"/>
</dbReference>
<proteinExistence type="inferred from homology"/>
<dbReference type="SUPFAM" id="SSF47473">
    <property type="entry name" value="EF-hand"/>
    <property type="match status" value="1"/>
</dbReference>
<dbReference type="PANTHER" id="PTHR22611">
    <property type="entry name" value="PROTEIN NAKED CUTICLE"/>
    <property type="match status" value="1"/>
</dbReference>
<feature type="region of interest" description="Disordered" evidence="8">
    <location>
        <begin position="465"/>
        <end position="486"/>
    </location>
</feature>
<evidence type="ECO:0000256" key="6">
    <source>
        <dbReference type="ARBA" id="ARBA00023136"/>
    </source>
</evidence>
<feature type="region of interest" description="Disordered" evidence="8">
    <location>
        <begin position="405"/>
        <end position="426"/>
    </location>
</feature>
<organism evidence="10 11">
    <name type="scientific">Aplysia californica</name>
    <name type="common">California sea hare</name>
    <dbReference type="NCBI Taxonomy" id="6500"/>
    <lineage>
        <taxon>Eukaryota</taxon>
        <taxon>Metazoa</taxon>
        <taxon>Spiralia</taxon>
        <taxon>Lophotrochozoa</taxon>
        <taxon>Mollusca</taxon>
        <taxon>Gastropoda</taxon>
        <taxon>Heterobranchia</taxon>
        <taxon>Euthyneura</taxon>
        <taxon>Tectipleura</taxon>
        <taxon>Aplysiida</taxon>
        <taxon>Aplysioidea</taxon>
        <taxon>Aplysiidae</taxon>
        <taxon>Aplysia</taxon>
    </lineage>
</organism>
<dbReference type="RefSeq" id="XP_005108353.1">
    <property type="nucleotide sequence ID" value="XM_005108296.3"/>
</dbReference>
<comment type="similarity">
    <text evidence="1 7">Belongs to the NKD family.</text>
</comment>
<dbReference type="InterPro" id="IPR040140">
    <property type="entry name" value="Nkd-like"/>
</dbReference>
<evidence type="ECO:0000256" key="1">
    <source>
        <dbReference type="ARBA" id="ARBA00007081"/>
    </source>
</evidence>
<keyword evidence="5" id="KW-0479">Metal-binding</keyword>
<keyword evidence="6" id="KW-0472">Membrane</keyword>
<evidence type="ECO:0000313" key="11">
    <source>
        <dbReference type="RefSeq" id="XP_005108353.1"/>
    </source>
</evidence>
<dbReference type="InterPro" id="IPR011992">
    <property type="entry name" value="EF-hand-dom_pair"/>
</dbReference>
<evidence type="ECO:0000256" key="5">
    <source>
        <dbReference type="ARBA" id="ARBA00022723"/>
    </source>
</evidence>
<accession>A0ABM0K474</accession>
<keyword evidence="2 7" id="KW-1003">Cell membrane</keyword>
<reference evidence="11" key="1">
    <citation type="submission" date="2025-08" db="UniProtKB">
        <authorList>
            <consortium name="RefSeq"/>
        </authorList>
    </citation>
    <scope>IDENTIFICATION</scope>
</reference>
<evidence type="ECO:0000256" key="2">
    <source>
        <dbReference type="ARBA" id="ARBA00022475"/>
    </source>
</evidence>
<feature type="compositionally biased region" description="Basic residues" evidence="8">
    <location>
        <begin position="290"/>
        <end position="299"/>
    </location>
</feature>
<feature type="compositionally biased region" description="Basic and acidic residues" evidence="8">
    <location>
        <begin position="279"/>
        <end position="289"/>
    </location>
</feature>
<feature type="compositionally biased region" description="Polar residues" evidence="8">
    <location>
        <begin position="177"/>
        <end position="190"/>
    </location>
</feature>
<keyword evidence="4 7" id="KW-0879">Wnt signaling pathway</keyword>
<comment type="function">
    <text evidence="7">Cell autonomous antagonist of the canonical Wnt signaling pathway.</text>
</comment>
<evidence type="ECO:0000256" key="4">
    <source>
        <dbReference type="ARBA" id="ARBA00022687"/>
    </source>
</evidence>
<dbReference type="InterPro" id="IPR002048">
    <property type="entry name" value="EF_hand_dom"/>
</dbReference>
<dbReference type="Gene3D" id="1.10.238.10">
    <property type="entry name" value="EF-hand"/>
    <property type="match status" value="1"/>
</dbReference>
<evidence type="ECO:0000256" key="7">
    <source>
        <dbReference type="RuleBase" id="RU367060"/>
    </source>
</evidence>
<keyword evidence="10" id="KW-1185">Reference proteome</keyword>
<feature type="region of interest" description="Disordered" evidence="8">
    <location>
        <begin position="324"/>
        <end position="343"/>
    </location>
</feature>
<protein>
    <recommendedName>
        <fullName evidence="7">Protein naked cuticle homolog</fullName>
    </recommendedName>
</protein>
<name>A0ABM0K474_APLCA</name>
<evidence type="ECO:0000259" key="9">
    <source>
        <dbReference type="PROSITE" id="PS50222"/>
    </source>
</evidence>
<comment type="subcellular location">
    <subcellularLocation>
        <location evidence="7">Cell membrane</location>
    </subcellularLocation>
    <subcellularLocation>
        <location evidence="7">Cytoplasm</location>
    </subcellularLocation>
</comment>
<feature type="domain" description="EF-hand" evidence="9">
    <location>
        <begin position="111"/>
        <end position="146"/>
    </location>
</feature>
<evidence type="ECO:0000313" key="10">
    <source>
        <dbReference type="Proteomes" id="UP000694888"/>
    </source>
</evidence>
<evidence type="ECO:0000256" key="3">
    <source>
        <dbReference type="ARBA" id="ARBA00022490"/>
    </source>
</evidence>
<evidence type="ECO:0000256" key="8">
    <source>
        <dbReference type="SAM" id="MobiDB-lite"/>
    </source>
</evidence>
<dbReference type="GeneID" id="101863377"/>
<dbReference type="Proteomes" id="UP000694888">
    <property type="component" value="Unplaced"/>
</dbReference>
<gene>
    <name evidence="11" type="primary">LOC101863377</name>
</gene>
<feature type="region of interest" description="Disordered" evidence="8">
    <location>
        <begin position="274"/>
        <end position="299"/>
    </location>
</feature>
<sequence>MGKFQSKHECFFINPALNQALKDEIWKTKSGLNLANYNMDDSLSELSLCFEEKADSSPLRVELPPPKLDTDTSKVLRLDHMRLGKKEGKENSTRNNLNIEEFECGVQLEGSESSKQEWFFTLYNFDGHGRITKEDLSSLLKALYDAVGSSIKLPPHGARTLKLRLSVGQEQAAQMKNTANLKTNPDNPQGKTGLGKGTKEFSKMNNLTRTHIKCINEHKAQLKSVGMNPDPPGVVAAEERVSGGVGVRPPHQPSAPEQLCALEAQEQVEKALSKHLRRQHNEARKDNSKQHKRRHRHSTAVHCPVAPACLVSAKLDRVGIPTFKDKVNQSSGLGEPQAKESQDRRNYYLDLAGVENTCSRFQNNLSSSPLSKSGAVTAALAGVGGGHHRSRSYDVAKCGNCSYGDSKQEASGRDGQACRCDSAHKDGDKLRTKSNKLKFEHHQHLRSKSFDSHAATHRKAMAMSKGLPHQPHSGGGATHANRHPDLQMPPGVLGAGPPPMTLSPHHHRRHRHREKDQEMAMQQVAQWIEREHSWDLSGGDGSAVQRHEHHHIHEHHHHHHYHHYYET</sequence>
<dbReference type="PROSITE" id="PS50222">
    <property type="entry name" value="EF_HAND_2"/>
    <property type="match status" value="1"/>
</dbReference>
<feature type="region of interest" description="Disordered" evidence="8">
    <location>
        <begin position="177"/>
        <end position="199"/>
    </location>
</feature>